<dbReference type="EMBL" id="CP043420">
    <property type="protein sequence ID" value="QEL10537.1"/>
    <property type="molecule type" value="Genomic_DNA"/>
</dbReference>
<organism evidence="15 16">
    <name type="scientific">Kushneria phosphatilytica</name>
    <dbReference type="NCBI Taxonomy" id="657387"/>
    <lineage>
        <taxon>Bacteria</taxon>
        <taxon>Pseudomonadati</taxon>
        <taxon>Pseudomonadota</taxon>
        <taxon>Gammaproteobacteria</taxon>
        <taxon>Oceanospirillales</taxon>
        <taxon>Halomonadaceae</taxon>
        <taxon>Kushneria</taxon>
    </lineage>
</organism>
<dbReference type="STRING" id="657387.BH688_01140"/>
<gene>
    <name evidence="14" type="primary">uppP</name>
    <name evidence="15" type="ORF">FY550_04890</name>
</gene>
<evidence type="ECO:0000256" key="13">
    <source>
        <dbReference type="ARBA" id="ARBA00047594"/>
    </source>
</evidence>
<comment type="similarity">
    <text evidence="2 14">Belongs to the UppP family.</text>
</comment>
<dbReference type="GO" id="GO:0071555">
    <property type="term" value="P:cell wall organization"/>
    <property type="evidence" value="ECO:0007669"/>
    <property type="project" value="UniProtKB-KW"/>
</dbReference>
<keyword evidence="14" id="KW-0133">Cell shape</keyword>
<evidence type="ECO:0000256" key="4">
    <source>
        <dbReference type="ARBA" id="ARBA00021581"/>
    </source>
</evidence>
<feature type="transmembrane region" description="Helical" evidence="14">
    <location>
        <begin position="217"/>
        <end position="238"/>
    </location>
</feature>
<dbReference type="PANTHER" id="PTHR30622:SF4">
    <property type="entry name" value="UNDECAPRENYL-DIPHOSPHATASE"/>
    <property type="match status" value="1"/>
</dbReference>
<evidence type="ECO:0000256" key="8">
    <source>
        <dbReference type="ARBA" id="ARBA00022989"/>
    </source>
</evidence>
<dbReference type="Proteomes" id="UP000322553">
    <property type="component" value="Chromosome"/>
</dbReference>
<evidence type="ECO:0000313" key="15">
    <source>
        <dbReference type="EMBL" id="QEL10537.1"/>
    </source>
</evidence>
<protein>
    <recommendedName>
        <fullName evidence="4 14">Undecaprenyl-diphosphatase</fullName>
        <ecNumber evidence="3 14">3.6.1.27</ecNumber>
    </recommendedName>
    <alternativeName>
        <fullName evidence="12 14">Bacitracin resistance protein</fullName>
    </alternativeName>
    <alternativeName>
        <fullName evidence="11 14">Undecaprenyl pyrophosphate phosphatase</fullName>
    </alternativeName>
</protein>
<sequence>MEWMHVVILALLQGITEFLPISSSAHLILPSQVLGWPDQGLAFDVAVHIGTLLAVIMAFRHEVVAITRGWFVQVFRSQPNPEGRLGWAVIIGTLPAVIIGYFCEGLVETWGRSAAVIATTTVVFGIALWWADRSGARVRDNDRLGWRHAVLIGLAQALALIPGTSRSGITITASLLLGYTRQAAARFSFLLSIPLILAAGSLKGIELWQTGSDAQWFDVGAGAVLSFIAALLCIRLFLAALDRIGMWPFVIYRLILGLCLFIFVVV</sequence>
<evidence type="ECO:0000256" key="12">
    <source>
        <dbReference type="ARBA" id="ARBA00032932"/>
    </source>
</evidence>
<keyword evidence="5 14" id="KW-1003">Cell membrane</keyword>
<comment type="catalytic activity">
    <reaction evidence="13 14">
        <text>di-trans,octa-cis-undecaprenyl diphosphate + H2O = di-trans,octa-cis-undecaprenyl phosphate + phosphate + H(+)</text>
        <dbReference type="Rhea" id="RHEA:28094"/>
        <dbReference type="ChEBI" id="CHEBI:15377"/>
        <dbReference type="ChEBI" id="CHEBI:15378"/>
        <dbReference type="ChEBI" id="CHEBI:43474"/>
        <dbReference type="ChEBI" id="CHEBI:58405"/>
        <dbReference type="ChEBI" id="CHEBI:60392"/>
        <dbReference type="EC" id="3.6.1.27"/>
    </reaction>
</comment>
<evidence type="ECO:0000256" key="2">
    <source>
        <dbReference type="ARBA" id="ARBA00010621"/>
    </source>
</evidence>
<comment type="subcellular location">
    <subcellularLocation>
        <location evidence="1 14">Cell membrane</location>
        <topology evidence="1 14">Multi-pass membrane protein</topology>
    </subcellularLocation>
</comment>
<dbReference type="GO" id="GO:0008360">
    <property type="term" value="P:regulation of cell shape"/>
    <property type="evidence" value="ECO:0007669"/>
    <property type="project" value="UniProtKB-KW"/>
</dbReference>
<evidence type="ECO:0000256" key="11">
    <source>
        <dbReference type="ARBA" id="ARBA00032707"/>
    </source>
</evidence>
<dbReference type="AlphaFoldDB" id="A0A1S1NUB9"/>
<evidence type="ECO:0000256" key="14">
    <source>
        <dbReference type="HAMAP-Rule" id="MF_01006"/>
    </source>
</evidence>
<dbReference type="RefSeq" id="WP_070976189.1">
    <property type="nucleotide sequence ID" value="NZ_CP043420.1"/>
</dbReference>
<dbReference type="NCBIfam" id="NF001393">
    <property type="entry name" value="PRK00281.2-4"/>
    <property type="match status" value="1"/>
</dbReference>
<feature type="transmembrane region" description="Helical" evidence="14">
    <location>
        <begin position="144"/>
        <end position="163"/>
    </location>
</feature>
<dbReference type="KEGG" id="kuy:FY550_04890"/>
<evidence type="ECO:0000256" key="1">
    <source>
        <dbReference type="ARBA" id="ARBA00004651"/>
    </source>
</evidence>
<evidence type="ECO:0000256" key="7">
    <source>
        <dbReference type="ARBA" id="ARBA00022801"/>
    </source>
</evidence>
<dbReference type="GO" id="GO:0050380">
    <property type="term" value="F:undecaprenyl-diphosphatase activity"/>
    <property type="evidence" value="ECO:0007669"/>
    <property type="project" value="UniProtKB-UniRule"/>
</dbReference>
<dbReference type="GO" id="GO:0046677">
    <property type="term" value="P:response to antibiotic"/>
    <property type="evidence" value="ECO:0007669"/>
    <property type="project" value="UniProtKB-UniRule"/>
</dbReference>
<dbReference type="OrthoDB" id="9808289at2"/>
<comment type="miscellaneous">
    <text evidence="14">Bacitracin is thought to be involved in the inhibition of peptidoglycan synthesis by sequestering undecaprenyl diphosphate, thereby reducing the pool of lipid carrier available.</text>
</comment>
<feature type="transmembrane region" description="Helical" evidence="14">
    <location>
        <begin position="244"/>
        <end position="265"/>
    </location>
</feature>
<keyword evidence="9 14" id="KW-0472">Membrane</keyword>
<reference evidence="15 16" key="1">
    <citation type="submission" date="2019-08" db="EMBL/GenBank/DDBJ databases">
        <title>Complete genome sequence of Kushneria sp. YCWA18, a halophilic phosphate-solubilizing bacterium isolated from Daqiao saltern in China.</title>
        <authorList>
            <person name="Du G.-X."/>
            <person name="Qu L.-Y."/>
        </authorList>
    </citation>
    <scope>NUCLEOTIDE SEQUENCE [LARGE SCALE GENOMIC DNA]</scope>
    <source>
        <strain evidence="15 16">YCWA18</strain>
    </source>
</reference>
<feature type="transmembrane region" description="Helical" evidence="14">
    <location>
        <begin position="85"/>
        <end position="102"/>
    </location>
</feature>
<evidence type="ECO:0000256" key="10">
    <source>
        <dbReference type="ARBA" id="ARBA00023251"/>
    </source>
</evidence>
<evidence type="ECO:0000256" key="3">
    <source>
        <dbReference type="ARBA" id="ARBA00012374"/>
    </source>
</evidence>
<evidence type="ECO:0000256" key="6">
    <source>
        <dbReference type="ARBA" id="ARBA00022692"/>
    </source>
</evidence>
<dbReference type="GO" id="GO:0005886">
    <property type="term" value="C:plasma membrane"/>
    <property type="evidence" value="ECO:0007669"/>
    <property type="project" value="UniProtKB-SubCell"/>
</dbReference>
<dbReference type="HAMAP" id="MF_01006">
    <property type="entry name" value="Undec_diphosphatase"/>
    <property type="match status" value="1"/>
</dbReference>
<dbReference type="NCBIfam" id="TIGR00753">
    <property type="entry name" value="undec_PP_bacA"/>
    <property type="match status" value="1"/>
</dbReference>
<evidence type="ECO:0000256" key="5">
    <source>
        <dbReference type="ARBA" id="ARBA00022475"/>
    </source>
</evidence>
<feature type="transmembrane region" description="Helical" evidence="14">
    <location>
        <begin position="183"/>
        <end position="205"/>
    </location>
</feature>
<accession>A0A1S1NUB9</accession>
<keyword evidence="14" id="KW-0573">Peptidoglycan synthesis</keyword>
<name>A0A1S1NUB9_9GAMM</name>
<proteinExistence type="inferred from homology"/>
<keyword evidence="14" id="KW-0961">Cell wall biogenesis/degradation</keyword>
<evidence type="ECO:0000256" key="9">
    <source>
        <dbReference type="ARBA" id="ARBA00023136"/>
    </source>
</evidence>
<keyword evidence="8 14" id="KW-1133">Transmembrane helix</keyword>
<dbReference type="Pfam" id="PF02673">
    <property type="entry name" value="BacA"/>
    <property type="match status" value="1"/>
</dbReference>
<comment type="function">
    <text evidence="14">Catalyzes the dephosphorylation of undecaprenyl diphosphate (UPP). Confers resistance to bacitracin.</text>
</comment>
<dbReference type="InterPro" id="IPR003824">
    <property type="entry name" value="UppP"/>
</dbReference>
<dbReference type="GO" id="GO:0009252">
    <property type="term" value="P:peptidoglycan biosynthetic process"/>
    <property type="evidence" value="ECO:0007669"/>
    <property type="project" value="UniProtKB-KW"/>
</dbReference>
<feature type="transmembrane region" description="Helical" evidence="14">
    <location>
        <begin position="40"/>
        <end position="59"/>
    </location>
</feature>
<keyword evidence="7 14" id="KW-0378">Hydrolase</keyword>
<feature type="transmembrane region" description="Helical" evidence="14">
    <location>
        <begin position="114"/>
        <end position="132"/>
    </location>
</feature>
<keyword evidence="6 14" id="KW-0812">Transmembrane</keyword>
<dbReference type="PANTHER" id="PTHR30622">
    <property type="entry name" value="UNDECAPRENYL-DIPHOSPHATASE"/>
    <property type="match status" value="1"/>
</dbReference>
<evidence type="ECO:0000313" key="16">
    <source>
        <dbReference type="Proteomes" id="UP000322553"/>
    </source>
</evidence>
<dbReference type="EC" id="3.6.1.27" evidence="3 14"/>
<keyword evidence="16" id="KW-1185">Reference proteome</keyword>
<keyword evidence="10 14" id="KW-0046">Antibiotic resistance</keyword>